<evidence type="ECO:0000313" key="8">
    <source>
        <dbReference type="EMBL" id="SPT69170.1"/>
    </source>
</evidence>
<dbReference type="Proteomes" id="UP000250086">
    <property type="component" value="Unassembled WGS sequence"/>
</dbReference>
<dbReference type="EMBL" id="UAPV01000001">
    <property type="protein sequence ID" value="SPT69170.1"/>
    <property type="molecule type" value="Genomic_DNA"/>
</dbReference>
<accession>A0A2X0VNA0</accession>
<dbReference type="OrthoDB" id="209085at2"/>
<sequence length="350" mass="40131">MKFDIFCKVIDNYGDAGVCLRLSRGLIQKGHTVKLICDNTQTLNKIANDSDKNLIDMQNWSDNLTFNDTDVVVLAFSCRPSDEVINNIAKSNVLTVNLEYLSAESWVEDCHGLRSFADNLNCYYFFPGFTRKTGGLIIEDDFIAKVSNKKLTDTDNTRYISLFSYKNDNLKTVLKILSKSKKHNIVTVFEGLALDNLNALLNINLKAGQSYSFENFTFNAHSMVPQPQYDDILINSDLNLVRGEDSIVRAMLTGNIFLWQIYYQEENAHIIKLNDFIDRMGEATDADPKLFDMFRTLNNMYNSNGTIDPENFNYDIFENNFKIQTQKWSEYLLNQPSLTDSLIEFCAKKI</sequence>
<dbReference type="AlphaFoldDB" id="A0A2X0VNA0"/>
<keyword evidence="9" id="KW-1185">Reference proteome</keyword>
<evidence type="ECO:0000313" key="9">
    <source>
        <dbReference type="Proteomes" id="UP000250086"/>
    </source>
</evidence>
<name>A0A2X0VNA0_9GAMM</name>
<organism evidence="8 9">
    <name type="scientific">Anaerobiospirillum thomasii</name>
    <dbReference type="NCBI Taxonomy" id="179995"/>
    <lineage>
        <taxon>Bacteria</taxon>
        <taxon>Pseudomonadati</taxon>
        <taxon>Pseudomonadota</taxon>
        <taxon>Gammaproteobacteria</taxon>
        <taxon>Aeromonadales</taxon>
        <taxon>Succinivibrionaceae</taxon>
        <taxon>Anaerobiospirillum</taxon>
    </lineage>
</organism>
<keyword evidence="2" id="KW-0808">Transferase</keyword>
<evidence type="ECO:0000256" key="2">
    <source>
        <dbReference type="ARBA" id="ARBA00022679"/>
    </source>
</evidence>
<evidence type="ECO:0000256" key="1">
    <source>
        <dbReference type="ARBA" id="ARBA00022676"/>
    </source>
</evidence>
<comment type="similarity">
    <text evidence="4">Belongs to the glycosyltransferase 104 family.</text>
</comment>
<protein>
    <recommendedName>
        <fullName evidence="5">Protein-arginine rhamnosyltransferase</fullName>
    </recommendedName>
    <alternativeName>
        <fullName evidence="6">EF-P arginine rhamnosyltransferase</fullName>
    </alternativeName>
</protein>
<reference evidence="8 9" key="1">
    <citation type="submission" date="2018-06" db="EMBL/GenBank/DDBJ databases">
        <authorList>
            <consortium name="Pathogen Informatics"/>
            <person name="Doyle S."/>
        </authorList>
    </citation>
    <scope>NUCLEOTIDE SEQUENCE [LARGE SCALE GENOMIC DNA]</scope>
    <source>
        <strain evidence="8 9">NCTC13093</strain>
    </source>
</reference>
<proteinExistence type="inferred from homology"/>
<gene>
    <name evidence="8" type="ORF">NCTC13093_00533</name>
</gene>
<dbReference type="InterPro" id="IPR016633">
    <property type="entry name" value="EarP"/>
</dbReference>
<comment type="catalytic activity">
    <reaction evidence="7">
        <text>dTDP-beta-L-rhamnose + L-arginyl-[protein] = N(omega)-(alpha-L-rhamnosyl)-L-arginyl-[protein] + dTDP + H(+)</text>
        <dbReference type="Rhea" id="RHEA:66692"/>
        <dbReference type="Rhea" id="RHEA-COMP:10532"/>
        <dbReference type="Rhea" id="RHEA-COMP:17096"/>
        <dbReference type="ChEBI" id="CHEBI:15378"/>
        <dbReference type="ChEBI" id="CHEBI:29965"/>
        <dbReference type="ChEBI" id="CHEBI:57510"/>
        <dbReference type="ChEBI" id="CHEBI:58369"/>
        <dbReference type="ChEBI" id="CHEBI:167445"/>
    </reaction>
    <physiologicalReaction direction="left-to-right" evidence="7">
        <dbReference type="Rhea" id="RHEA:66693"/>
    </physiologicalReaction>
</comment>
<evidence type="ECO:0000256" key="4">
    <source>
        <dbReference type="ARBA" id="ARBA00024346"/>
    </source>
</evidence>
<evidence type="ECO:0000256" key="3">
    <source>
        <dbReference type="ARBA" id="ARBA00024303"/>
    </source>
</evidence>
<dbReference type="GO" id="GO:0106361">
    <property type="term" value="F:protein-arginine rhamnosyltransferase activity"/>
    <property type="evidence" value="ECO:0007669"/>
    <property type="project" value="InterPro"/>
</dbReference>
<evidence type="ECO:0000256" key="7">
    <source>
        <dbReference type="ARBA" id="ARBA00048472"/>
    </source>
</evidence>
<keyword evidence="1" id="KW-0328">Glycosyltransferase</keyword>
<dbReference type="RefSeq" id="WP_113743354.1">
    <property type="nucleotide sequence ID" value="NZ_UAPU01000007.1"/>
</dbReference>
<evidence type="ECO:0000256" key="5">
    <source>
        <dbReference type="ARBA" id="ARBA00024416"/>
    </source>
</evidence>
<comment type="function">
    <text evidence="3">Protein-arginine rhamnosyltransferase that catalyzes the transfer of a single rhamnose to elongation factor P (EF-P) on 'Lys-32', a modification required for EF-P-dependent rescue of polyproline stalled ribosomes.</text>
</comment>
<evidence type="ECO:0000256" key="6">
    <source>
        <dbReference type="ARBA" id="ARBA00030025"/>
    </source>
</evidence>
<dbReference type="Pfam" id="PF10093">
    <property type="entry name" value="EarP"/>
    <property type="match status" value="1"/>
</dbReference>